<keyword evidence="3" id="KW-1185">Reference proteome</keyword>
<reference evidence="2 3" key="1">
    <citation type="submission" date="2017-07" db="EMBL/GenBank/DDBJ databases">
        <title>Bifidobacterium novel species.</title>
        <authorList>
            <person name="Lugli G.A."/>
            <person name="Milani C."/>
            <person name="Duranti S."/>
            <person name="Mangifesta M."/>
        </authorList>
    </citation>
    <scope>NUCLEOTIDE SEQUENCE [LARGE SCALE GENOMIC DNA]</scope>
    <source>
        <strain evidence="3">Uis1B</strain>
    </source>
</reference>
<protein>
    <submittedName>
        <fullName evidence="2">Flavodoxin</fullName>
    </submittedName>
</protein>
<dbReference type="GO" id="GO:0010181">
    <property type="term" value="F:FMN binding"/>
    <property type="evidence" value="ECO:0007669"/>
    <property type="project" value="InterPro"/>
</dbReference>
<dbReference type="RefSeq" id="WP_101616681.1">
    <property type="nucleotide sequence ID" value="NZ_NMWU01000021.1"/>
</dbReference>
<organism evidence="2 3">
    <name type="scientific">Bifidobacterium margollesii</name>
    <dbReference type="NCBI Taxonomy" id="2020964"/>
    <lineage>
        <taxon>Bacteria</taxon>
        <taxon>Bacillati</taxon>
        <taxon>Actinomycetota</taxon>
        <taxon>Actinomycetes</taxon>
        <taxon>Bifidobacteriales</taxon>
        <taxon>Bifidobacteriaceae</taxon>
        <taxon>Bifidobacterium</taxon>
    </lineage>
</organism>
<dbReference type="InterPro" id="IPR008254">
    <property type="entry name" value="Flavodoxin/NO_synth"/>
</dbReference>
<gene>
    <name evidence="2" type="ORF">Uis1B_1288</name>
</gene>
<comment type="caution">
    <text evidence="2">The sequence shown here is derived from an EMBL/GenBank/DDBJ whole genome shotgun (WGS) entry which is preliminary data.</text>
</comment>
<dbReference type="Proteomes" id="UP000235050">
    <property type="component" value="Unassembled WGS sequence"/>
</dbReference>
<evidence type="ECO:0000259" key="1">
    <source>
        <dbReference type="Pfam" id="PF12682"/>
    </source>
</evidence>
<proteinExistence type="predicted"/>
<dbReference type="InterPro" id="IPR029039">
    <property type="entry name" value="Flavoprotein-like_sf"/>
</dbReference>
<dbReference type="Gene3D" id="3.40.50.360">
    <property type="match status" value="1"/>
</dbReference>
<dbReference type="PANTHER" id="PTHR39201:SF1">
    <property type="entry name" value="FLAVODOXIN-LIKE DOMAIN-CONTAINING PROTEIN"/>
    <property type="match status" value="1"/>
</dbReference>
<name>A0A2N5J9X2_9BIFI</name>
<accession>A0A2N5J9X2</accession>
<dbReference type="OrthoDB" id="9806505at2"/>
<dbReference type="EMBL" id="NMWU01000021">
    <property type="protein sequence ID" value="PLS30998.1"/>
    <property type="molecule type" value="Genomic_DNA"/>
</dbReference>
<dbReference type="Pfam" id="PF12682">
    <property type="entry name" value="Flavodoxin_4"/>
    <property type="match status" value="1"/>
</dbReference>
<sequence length="161" mass="17978">MTKRILVTYFSATCTTRQVAERLAKAADAELKRIMPAEPYTAADIDWRDQSSRSSVEHRDRSIRPALAEPIDVTPYDVVFVGYPLWWETAPRVVRTFLESVDWTGRTVVTFATSGSSVRGADGVQLHDSAPSANWIPGRRLSANVGERELADWVAELGLRD</sequence>
<feature type="domain" description="Flavodoxin-like" evidence="1">
    <location>
        <begin position="4"/>
        <end position="156"/>
    </location>
</feature>
<dbReference type="SUPFAM" id="SSF52218">
    <property type="entry name" value="Flavoproteins"/>
    <property type="match status" value="1"/>
</dbReference>
<dbReference type="AlphaFoldDB" id="A0A2N5J9X2"/>
<dbReference type="PANTHER" id="PTHR39201">
    <property type="entry name" value="EXPORTED PROTEIN-RELATED"/>
    <property type="match status" value="1"/>
</dbReference>
<evidence type="ECO:0000313" key="2">
    <source>
        <dbReference type="EMBL" id="PLS30998.1"/>
    </source>
</evidence>
<evidence type="ECO:0000313" key="3">
    <source>
        <dbReference type="Proteomes" id="UP000235050"/>
    </source>
</evidence>